<dbReference type="Pfam" id="PF13291">
    <property type="entry name" value="ACT_4"/>
    <property type="match status" value="1"/>
</dbReference>
<dbReference type="Gene3D" id="1.10.3210.10">
    <property type="entry name" value="Hypothetical protein af1432"/>
    <property type="match status" value="1"/>
</dbReference>
<evidence type="ECO:0000256" key="4">
    <source>
        <dbReference type="ARBA" id="ARBA00047968"/>
    </source>
</evidence>
<feature type="domain" description="ACT" evidence="6">
    <location>
        <begin position="629"/>
        <end position="701"/>
    </location>
</feature>
<dbReference type="InterPro" id="IPR004095">
    <property type="entry name" value="TGS"/>
</dbReference>
<dbReference type="InterPro" id="IPR006674">
    <property type="entry name" value="HD_domain"/>
</dbReference>
<dbReference type="PATRIC" id="fig|1125411.7.peg.858"/>
<dbReference type="FunFam" id="3.10.20.30:FF:000002">
    <property type="entry name" value="GTP pyrophosphokinase (RelA/SpoT)"/>
    <property type="match status" value="1"/>
</dbReference>
<evidence type="ECO:0000259" key="6">
    <source>
        <dbReference type="PROSITE" id="PS51671"/>
    </source>
</evidence>
<name>A0A0M4LDB4_9GAMM</name>
<dbReference type="CDD" id="cd00077">
    <property type="entry name" value="HDc"/>
    <property type="match status" value="1"/>
</dbReference>
<dbReference type="Pfam" id="PF13328">
    <property type="entry name" value="HD_4"/>
    <property type="match status" value="1"/>
</dbReference>
<comment type="catalytic activity">
    <reaction evidence="4">
        <text>guanosine 3',5'-bis(diphosphate) + H2O = GDP + diphosphate + H(+)</text>
        <dbReference type="Rhea" id="RHEA:14253"/>
        <dbReference type="ChEBI" id="CHEBI:15377"/>
        <dbReference type="ChEBI" id="CHEBI:15378"/>
        <dbReference type="ChEBI" id="CHEBI:33019"/>
        <dbReference type="ChEBI" id="CHEBI:58189"/>
        <dbReference type="ChEBI" id="CHEBI:77828"/>
        <dbReference type="EC" id="3.1.7.2"/>
    </reaction>
</comment>
<dbReference type="SUPFAM" id="SSF109604">
    <property type="entry name" value="HD-domain/PDEase-like"/>
    <property type="match status" value="1"/>
</dbReference>
<feature type="domain" description="HD" evidence="7">
    <location>
        <begin position="53"/>
        <end position="152"/>
    </location>
</feature>
<dbReference type="InterPro" id="IPR004811">
    <property type="entry name" value="RelA/Spo_fam"/>
</dbReference>
<evidence type="ECO:0000256" key="1">
    <source>
        <dbReference type="ARBA" id="ARBA00022801"/>
    </source>
</evidence>
<dbReference type="SUPFAM" id="SSF81301">
    <property type="entry name" value="Nucleotidyltransferase"/>
    <property type="match status" value="1"/>
</dbReference>
<dbReference type="Pfam" id="PF19296">
    <property type="entry name" value="RelA_AH_RIS"/>
    <property type="match status" value="1"/>
</dbReference>
<dbReference type="FunFam" id="3.30.460.10:FF:000001">
    <property type="entry name" value="GTP pyrophosphokinase RelA"/>
    <property type="match status" value="1"/>
</dbReference>
<dbReference type="SMART" id="SM00954">
    <property type="entry name" value="RelA_SpoT"/>
    <property type="match status" value="1"/>
</dbReference>
<dbReference type="SUPFAM" id="SSF81271">
    <property type="entry name" value="TGS-like"/>
    <property type="match status" value="1"/>
</dbReference>
<dbReference type="Gene3D" id="3.30.70.260">
    <property type="match status" value="1"/>
</dbReference>
<dbReference type="PROSITE" id="PS51671">
    <property type="entry name" value="ACT"/>
    <property type="match status" value="1"/>
</dbReference>
<dbReference type="PROSITE" id="PS51880">
    <property type="entry name" value="TGS"/>
    <property type="match status" value="1"/>
</dbReference>
<evidence type="ECO:0000256" key="5">
    <source>
        <dbReference type="RuleBase" id="RU003847"/>
    </source>
</evidence>
<dbReference type="InterPro" id="IPR045865">
    <property type="entry name" value="ACT-like_dom_sf"/>
</dbReference>
<dbReference type="RefSeq" id="WP_053820080.1">
    <property type="nucleotide sequence ID" value="NZ_CP006911.1"/>
</dbReference>
<dbReference type="GO" id="GO:0042594">
    <property type="term" value="P:response to starvation"/>
    <property type="evidence" value="ECO:0007669"/>
    <property type="project" value="TreeGrafter"/>
</dbReference>
<evidence type="ECO:0000259" key="8">
    <source>
        <dbReference type="PROSITE" id="PS51880"/>
    </source>
</evidence>
<dbReference type="SMART" id="SM00471">
    <property type="entry name" value="HDc"/>
    <property type="match status" value="1"/>
</dbReference>
<dbReference type="Gene3D" id="3.30.460.10">
    <property type="entry name" value="Beta Polymerase, domain 2"/>
    <property type="match status" value="1"/>
</dbReference>
<dbReference type="GO" id="GO:0005886">
    <property type="term" value="C:plasma membrane"/>
    <property type="evidence" value="ECO:0007669"/>
    <property type="project" value="TreeGrafter"/>
</dbReference>
<dbReference type="InterPro" id="IPR012676">
    <property type="entry name" value="TGS-like"/>
</dbReference>
<keyword evidence="1" id="KW-0378">Hydrolase</keyword>
<dbReference type="PROSITE" id="PS51831">
    <property type="entry name" value="HD"/>
    <property type="match status" value="1"/>
</dbReference>
<reference evidence="9 10" key="1">
    <citation type="journal article" date="2015" name="Genome Announc.">
        <title>Genome Sequence of 'Candidatus Thioglobus singularis' Strain PS1, a Mixotroph from the SUP05 Clade of Marine Gammaproteobacteria.</title>
        <authorList>
            <person name="Marshall K.T."/>
            <person name="Morris R.M."/>
        </authorList>
    </citation>
    <scope>NUCLEOTIDE SEQUENCE [LARGE SCALE GENOMIC DNA]</scope>
    <source>
        <strain evidence="9 10">PS1</strain>
    </source>
</reference>
<dbReference type="CDD" id="cd05399">
    <property type="entry name" value="NT_Rel-Spo_like"/>
    <property type="match status" value="1"/>
</dbReference>
<accession>A0A0M4LDB4</accession>
<dbReference type="Pfam" id="PF04607">
    <property type="entry name" value="RelA_SpoT"/>
    <property type="match status" value="1"/>
</dbReference>
<dbReference type="GO" id="GO:0008728">
    <property type="term" value="F:GTP diphosphokinase activity"/>
    <property type="evidence" value="ECO:0007669"/>
    <property type="project" value="TreeGrafter"/>
</dbReference>
<dbReference type="AlphaFoldDB" id="A0A0M4LDB4"/>
<evidence type="ECO:0000313" key="9">
    <source>
        <dbReference type="EMBL" id="ALE01882.1"/>
    </source>
</evidence>
<evidence type="ECO:0000256" key="2">
    <source>
        <dbReference type="ARBA" id="ARBA00024329"/>
    </source>
</evidence>
<dbReference type="Pfam" id="PF02824">
    <property type="entry name" value="TGS"/>
    <property type="match status" value="1"/>
</dbReference>
<gene>
    <name evidence="9" type="ORF">W908_04380</name>
</gene>
<dbReference type="EMBL" id="CP006911">
    <property type="protein sequence ID" value="ALE01882.1"/>
    <property type="molecule type" value="Genomic_DNA"/>
</dbReference>
<dbReference type="STRING" id="1125411.W908_04380"/>
<sequence length="701" mass="79302">MATNFFQIQSQATFLYGVLGDYLSQEEVKLVKKAYKIADKAHSGQFRKSGEAYISHPLSVALILADLKLDYLCIVAAILHDCIEDTSVTKDEVRKQFGDQVAHIVEGVSKLTNLEFTSSSQKQAQNFQKLILAMSKDMRVMIIKLADRLHNMRTIDSMTEEKKILKAKETSELHAPIARRLGLHSIGVELDDLCFKTLHPRKHLVIERKIKKQYGNQRKTISLIKSEIESRLKFEQINATVEGRQKEPSSIYNKMKIKSRKFSEVLDMHAFRVVVENTNACYQALGHIHSLYKPIPLKFKDYISAPKPNGYQSLHTVLIGPRKMFIEVQIRSQEMDFISEYGIAAHWHYKNKDEPSKKLARNWMGSLLDIQQNTDTSIDFLESTKSDLFSDEVFVFTPGGKIIQLPLRATVLDFAYAVHTNIGKKAQKATINGNEVELLTRLKSGQTVEIITGRFVKPKPSWLDIVVTSKAKTAIKAHLKDNSKVELARLGKLLIADALKFQNIKINDVPLDKWNKCFKELNCVDFEDLYIRVGLSEIFVAVVINKLLQDINNETINTLAIKKTKGMAINFAQCCYPIPGDEVTGVLTSIRGLVLHRTNCSQLGHIKEKNAQWMEVDWKSDGSEQFEVAISCLVENRSGRLAAIANTLANLGVNIENIEQQQRPGSDRLFYITLVVSNIIELNSVLNKLNKLPHLISVGRL</sequence>
<dbReference type="InterPro" id="IPR002912">
    <property type="entry name" value="ACT_dom"/>
</dbReference>
<comment type="function">
    <text evidence="5">In eubacteria ppGpp (guanosine 3'-diphosphate 5'-diphosphate) is a mediator of the stringent response that coordinates a variety of cellular activities in response to changes in nutritional abundance.</text>
</comment>
<dbReference type="KEGG" id="tsn:W908_04380"/>
<proteinExistence type="inferred from homology"/>
<dbReference type="UniPathway" id="UPA00908">
    <property type="reaction ID" value="UER00886"/>
</dbReference>
<evidence type="ECO:0000259" key="7">
    <source>
        <dbReference type="PROSITE" id="PS51831"/>
    </source>
</evidence>
<comment type="similarity">
    <text evidence="5">Belongs to the relA/spoT family.</text>
</comment>
<dbReference type="InterPro" id="IPR045600">
    <property type="entry name" value="RelA/SpoT_AH_RIS"/>
</dbReference>
<dbReference type="PANTHER" id="PTHR21262">
    <property type="entry name" value="GUANOSINE-3',5'-BIS DIPHOSPHATE 3'-PYROPHOSPHOHYDROLASE"/>
    <property type="match status" value="1"/>
</dbReference>
<dbReference type="InterPro" id="IPR012675">
    <property type="entry name" value="Beta-grasp_dom_sf"/>
</dbReference>
<dbReference type="EC" id="3.1.7.2" evidence="3"/>
<dbReference type="InterPro" id="IPR043519">
    <property type="entry name" value="NT_sf"/>
</dbReference>
<dbReference type="PANTHER" id="PTHR21262:SF36">
    <property type="entry name" value="BIFUNCTIONAL (P)PPGPP SYNTHASE_HYDROLASE SPOT"/>
    <property type="match status" value="1"/>
</dbReference>
<evidence type="ECO:0000313" key="10">
    <source>
        <dbReference type="Proteomes" id="UP000068905"/>
    </source>
</evidence>
<dbReference type="NCBIfam" id="TIGR00691">
    <property type="entry name" value="spoT_relA"/>
    <property type="match status" value="1"/>
</dbReference>
<dbReference type="Proteomes" id="UP000068905">
    <property type="component" value="Chromosome"/>
</dbReference>
<keyword evidence="10" id="KW-1185">Reference proteome</keyword>
<protein>
    <recommendedName>
        <fullName evidence="3">guanosine-3',5'-bis(diphosphate) 3'-diphosphatase</fullName>
        <ecNumber evidence="3">3.1.7.2</ecNumber>
    </recommendedName>
</protein>
<dbReference type="FunFam" id="1.10.3210.10:FF:000001">
    <property type="entry name" value="GTP pyrophosphokinase RelA"/>
    <property type="match status" value="1"/>
</dbReference>
<comment type="pathway">
    <text evidence="2">Purine metabolism; ppGpp biosynthesis; ppGpp from GDP: step 1/1.</text>
</comment>
<feature type="domain" description="TGS" evidence="8">
    <location>
        <begin position="391"/>
        <end position="452"/>
    </location>
</feature>
<dbReference type="Gene3D" id="3.10.20.30">
    <property type="match status" value="1"/>
</dbReference>
<dbReference type="InterPro" id="IPR003607">
    <property type="entry name" value="HD/PDEase_dom"/>
</dbReference>
<evidence type="ECO:0000256" key="3">
    <source>
        <dbReference type="ARBA" id="ARBA00024387"/>
    </source>
</evidence>
<dbReference type="OrthoDB" id="9805041at2"/>
<dbReference type="GO" id="GO:0008893">
    <property type="term" value="F:guanosine-3',5'-bis(diphosphate) 3'-diphosphatase activity"/>
    <property type="evidence" value="ECO:0007669"/>
    <property type="project" value="UniProtKB-EC"/>
</dbReference>
<dbReference type="GO" id="GO:0015970">
    <property type="term" value="P:guanosine tetraphosphate biosynthetic process"/>
    <property type="evidence" value="ECO:0007669"/>
    <property type="project" value="UniProtKB-UniPathway"/>
</dbReference>
<dbReference type="SUPFAM" id="SSF55021">
    <property type="entry name" value="ACT-like"/>
    <property type="match status" value="1"/>
</dbReference>
<dbReference type="GO" id="GO:0015949">
    <property type="term" value="P:nucleobase-containing small molecule interconversion"/>
    <property type="evidence" value="ECO:0007669"/>
    <property type="project" value="UniProtKB-ARBA"/>
</dbReference>
<organism evidence="9 10">
    <name type="scientific">Candidatus Pseudothioglobus singularis PS1</name>
    <dbReference type="NCBI Taxonomy" id="1125411"/>
    <lineage>
        <taxon>Bacteria</taxon>
        <taxon>Pseudomonadati</taxon>
        <taxon>Pseudomonadota</taxon>
        <taxon>Gammaproteobacteria</taxon>
        <taxon>Candidatus Pseudothioglobaceae</taxon>
        <taxon>Candidatus Pseudothioglobus</taxon>
    </lineage>
</organism>
<dbReference type="InterPro" id="IPR007685">
    <property type="entry name" value="RelA_SpoT"/>
</dbReference>